<protein>
    <submittedName>
        <fullName evidence="1">Uncharacterized protein</fullName>
    </submittedName>
</protein>
<organism evidence="1 2">
    <name type="scientific">Ameca splendens</name>
    <dbReference type="NCBI Taxonomy" id="208324"/>
    <lineage>
        <taxon>Eukaryota</taxon>
        <taxon>Metazoa</taxon>
        <taxon>Chordata</taxon>
        <taxon>Craniata</taxon>
        <taxon>Vertebrata</taxon>
        <taxon>Euteleostomi</taxon>
        <taxon>Actinopterygii</taxon>
        <taxon>Neopterygii</taxon>
        <taxon>Teleostei</taxon>
        <taxon>Neoteleostei</taxon>
        <taxon>Acanthomorphata</taxon>
        <taxon>Ovalentaria</taxon>
        <taxon>Atherinomorphae</taxon>
        <taxon>Cyprinodontiformes</taxon>
        <taxon>Goodeidae</taxon>
        <taxon>Ameca</taxon>
    </lineage>
</organism>
<dbReference type="EMBL" id="JAHRIP010076920">
    <property type="protein sequence ID" value="MEQ2311465.1"/>
    <property type="molecule type" value="Genomic_DNA"/>
</dbReference>
<proteinExistence type="predicted"/>
<reference evidence="1 2" key="1">
    <citation type="submission" date="2021-06" db="EMBL/GenBank/DDBJ databases">
        <authorList>
            <person name="Palmer J.M."/>
        </authorList>
    </citation>
    <scope>NUCLEOTIDE SEQUENCE [LARGE SCALE GENOMIC DNA]</scope>
    <source>
        <strain evidence="1 2">AS_MEX2019</strain>
        <tissue evidence="1">Muscle</tissue>
    </source>
</reference>
<sequence>MFFPIFLQLEKQFNVDKELHHKQKHTNSEHVFSQSHMHTHTHPHTHPHSEWGSKCRWEEMKAAVPLWFHLVCYIYLTLPCPLSYTHIDYSIPILIEGVTLRSKGILAVSFLKQQMQMVKKFTNIQITPGGWSVLPFPCSSGC</sequence>
<dbReference type="Proteomes" id="UP001469553">
    <property type="component" value="Unassembled WGS sequence"/>
</dbReference>
<gene>
    <name evidence="1" type="ORF">AMECASPLE_020309</name>
</gene>
<evidence type="ECO:0000313" key="2">
    <source>
        <dbReference type="Proteomes" id="UP001469553"/>
    </source>
</evidence>
<name>A0ABV1A0Z1_9TELE</name>
<evidence type="ECO:0000313" key="1">
    <source>
        <dbReference type="EMBL" id="MEQ2311465.1"/>
    </source>
</evidence>
<accession>A0ABV1A0Z1</accession>
<keyword evidence="2" id="KW-1185">Reference proteome</keyword>
<comment type="caution">
    <text evidence="1">The sequence shown here is derived from an EMBL/GenBank/DDBJ whole genome shotgun (WGS) entry which is preliminary data.</text>
</comment>